<evidence type="ECO:0000256" key="2">
    <source>
        <dbReference type="ARBA" id="ARBA00022448"/>
    </source>
</evidence>
<evidence type="ECO:0000256" key="6">
    <source>
        <dbReference type="ARBA" id="ARBA00023136"/>
    </source>
</evidence>
<dbReference type="Pfam" id="PF00528">
    <property type="entry name" value="BPD_transp_1"/>
    <property type="match status" value="1"/>
</dbReference>
<evidence type="ECO:0000256" key="3">
    <source>
        <dbReference type="ARBA" id="ARBA00022475"/>
    </source>
</evidence>
<dbReference type="InterPro" id="IPR035906">
    <property type="entry name" value="MetI-like_sf"/>
</dbReference>
<proteinExistence type="inferred from homology"/>
<dbReference type="GO" id="GO:0005886">
    <property type="term" value="C:plasma membrane"/>
    <property type="evidence" value="ECO:0007669"/>
    <property type="project" value="UniProtKB-SubCell"/>
</dbReference>
<dbReference type="RefSeq" id="WP_061133351.1">
    <property type="nucleotide sequence ID" value="NZ_FCNX02000002.1"/>
</dbReference>
<dbReference type="EMBL" id="FCNX02000002">
    <property type="protein sequence ID" value="SAK48897.1"/>
    <property type="molecule type" value="Genomic_DNA"/>
</dbReference>
<feature type="transmembrane region" description="Helical" evidence="7">
    <location>
        <begin position="12"/>
        <end position="31"/>
    </location>
</feature>
<feature type="transmembrane region" description="Helical" evidence="7">
    <location>
        <begin position="272"/>
        <end position="298"/>
    </location>
</feature>
<dbReference type="AlphaFoldDB" id="A0A157ZVG8"/>
<dbReference type="InterPro" id="IPR045621">
    <property type="entry name" value="BPD_transp_1_N"/>
</dbReference>
<dbReference type="Gene3D" id="1.10.3720.10">
    <property type="entry name" value="MetI-like"/>
    <property type="match status" value="1"/>
</dbReference>
<keyword evidence="6 7" id="KW-0472">Membrane</keyword>
<keyword evidence="10" id="KW-1185">Reference proteome</keyword>
<keyword evidence="5 7" id="KW-1133">Transmembrane helix</keyword>
<name>A0A157ZVG8_9BURK</name>
<feature type="transmembrane region" description="Helical" evidence="7">
    <location>
        <begin position="171"/>
        <end position="190"/>
    </location>
</feature>
<evidence type="ECO:0000259" key="8">
    <source>
        <dbReference type="PROSITE" id="PS50928"/>
    </source>
</evidence>
<dbReference type="OrthoDB" id="9803623at2"/>
<sequence>MPGYLLRRLGSALLTVWLMSLLIFVLVRMVGDPAYLLMPPEATEADRQLFRAQLGLADPVPLQYARFLAGMLRGDMGNSFHFGAPALSMALSRLASSLLLVGVSLALALAVGLSLGVASAVRSGTWTDRLASIFAVLGQAAPPFFVALLLIRLFSVQWGWLPTGGHGSWRHLILPVCALAWYSAAGIARLTRANMLTVLEADYIRMARIKGLPAHVVIGTHALRNAALPIVAFTASQFGVLIGGAVAIETVFSWPGFGSLMVEAISTLDFTVVQAAVIVSVLLFVSINLAVDVLYALVDPRIRYRQ</sequence>
<evidence type="ECO:0000256" key="1">
    <source>
        <dbReference type="ARBA" id="ARBA00004651"/>
    </source>
</evidence>
<feature type="domain" description="ABC transmembrane type-1" evidence="8">
    <location>
        <begin position="94"/>
        <end position="291"/>
    </location>
</feature>
<comment type="caution">
    <text evidence="9">The sequence shown here is derived from an EMBL/GenBank/DDBJ whole genome shotgun (WGS) entry which is preliminary data.</text>
</comment>
<dbReference type="PROSITE" id="PS50928">
    <property type="entry name" value="ABC_TM1"/>
    <property type="match status" value="1"/>
</dbReference>
<evidence type="ECO:0000313" key="10">
    <source>
        <dbReference type="Proteomes" id="UP000054903"/>
    </source>
</evidence>
<dbReference type="Pfam" id="PF19300">
    <property type="entry name" value="BPD_transp_1_N"/>
    <property type="match status" value="1"/>
</dbReference>
<keyword evidence="4 7" id="KW-0812">Transmembrane</keyword>
<evidence type="ECO:0000256" key="4">
    <source>
        <dbReference type="ARBA" id="ARBA00022692"/>
    </source>
</evidence>
<accession>A0A157ZVG8</accession>
<organism evidence="9 10">
    <name type="scientific">Caballeronia fortuita</name>
    <dbReference type="NCBI Taxonomy" id="1777138"/>
    <lineage>
        <taxon>Bacteria</taxon>
        <taxon>Pseudomonadati</taxon>
        <taxon>Pseudomonadota</taxon>
        <taxon>Betaproteobacteria</taxon>
        <taxon>Burkholderiales</taxon>
        <taxon>Burkholderiaceae</taxon>
        <taxon>Caballeronia</taxon>
    </lineage>
</organism>
<dbReference type="GO" id="GO:0071916">
    <property type="term" value="F:dipeptide transmembrane transporter activity"/>
    <property type="evidence" value="ECO:0007669"/>
    <property type="project" value="TreeGrafter"/>
</dbReference>
<evidence type="ECO:0000256" key="5">
    <source>
        <dbReference type="ARBA" id="ARBA00022989"/>
    </source>
</evidence>
<dbReference type="SUPFAM" id="SSF161098">
    <property type="entry name" value="MetI-like"/>
    <property type="match status" value="1"/>
</dbReference>
<evidence type="ECO:0000256" key="7">
    <source>
        <dbReference type="RuleBase" id="RU363032"/>
    </source>
</evidence>
<gene>
    <name evidence="9" type="ORF">AWB77_01080</name>
</gene>
<reference evidence="9" key="1">
    <citation type="submission" date="2016-01" db="EMBL/GenBank/DDBJ databases">
        <authorList>
            <person name="Peeters C."/>
        </authorList>
    </citation>
    <scope>NUCLEOTIDE SEQUENCE</scope>
    <source>
        <strain evidence="9">LMG 29320</strain>
    </source>
</reference>
<feature type="transmembrane region" description="Helical" evidence="7">
    <location>
        <begin position="94"/>
        <end position="118"/>
    </location>
</feature>
<keyword evidence="3" id="KW-1003">Cell membrane</keyword>
<keyword evidence="2 7" id="KW-0813">Transport</keyword>
<dbReference type="CDD" id="cd06261">
    <property type="entry name" value="TM_PBP2"/>
    <property type="match status" value="1"/>
</dbReference>
<feature type="transmembrane region" description="Helical" evidence="7">
    <location>
        <begin position="230"/>
        <end position="252"/>
    </location>
</feature>
<dbReference type="PANTHER" id="PTHR43163">
    <property type="entry name" value="DIPEPTIDE TRANSPORT SYSTEM PERMEASE PROTEIN DPPB-RELATED"/>
    <property type="match status" value="1"/>
</dbReference>
<dbReference type="STRING" id="1777138.AWB77_01080"/>
<protein>
    <submittedName>
        <fullName evidence="9">Dipeptide ABC transporter permease</fullName>
    </submittedName>
</protein>
<dbReference type="PANTHER" id="PTHR43163:SF6">
    <property type="entry name" value="DIPEPTIDE TRANSPORT SYSTEM PERMEASE PROTEIN DPPB-RELATED"/>
    <property type="match status" value="1"/>
</dbReference>
<evidence type="ECO:0000313" key="9">
    <source>
        <dbReference type="EMBL" id="SAK48897.1"/>
    </source>
</evidence>
<comment type="subcellular location">
    <subcellularLocation>
        <location evidence="1 7">Cell membrane</location>
        <topology evidence="1 7">Multi-pass membrane protein</topology>
    </subcellularLocation>
</comment>
<dbReference type="Proteomes" id="UP000054903">
    <property type="component" value="Unassembled WGS sequence"/>
</dbReference>
<comment type="similarity">
    <text evidence="7">Belongs to the binding-protein-dependent transport system permease family.</text>
</comment>
<feature type="transmembrane region" description="Helical" evidence="7">
    <location>
        <begin position="130"/>
        <end position="151"/>
    </location>
</feature>
<dbReference type="InterPro" id="IPR000515">
    <property type="entry name" value="MetI-like"/>
</dbReference>